<gene>
    <name evidence="10" type="ORF">SAMN04488005_0149</name>
</gene>
<dbReference type="SUPFAM" id="SSF49785">
    <property type="entry name" value="Galactose-binding domain-like"/>
    <property type="match status" value="1"/>
</dbReference>
<sequence length="790" mass="87412">MTQLDLAGAWALSDDSGEYSCAMHMPTDGISALLDAGLIPDPYWGRNEYDLRWISLRDWTVSRHFDTSEIDIDLVLSEVDTVVTVRVNDQIVLEAENAFRAYRVPLSGVAKVGANTISITFHSPVVAGGKKHAAHPFELPISKNCPIPDGNFLRKPACDFGWDWNIALAPFGIYGRMAIEPSQAARIDRLAITQTHADGAVTLGVTAYTANHDGEVTATIAGQVVTGQAENGVCELSVLIENPDLWWPVDQGDQPLYDLTVTAGTATAQRRIGLRDLQLVTETDDIGLGFKFRINGRDVFCKGANWIPADALAGQITDAKTRDLLQSAVDANMNMVRIWGGGRYEPTSFYDACDEMGLLVWQDFMFACNLYPSDNAYLKEVRAEVTDNVARMHHHACIAIWCGDNELIGALGWYDCSINDRDRYLVNYDRLNRAIETQLLEIDPTAIWWPSSPSPGPMNFGDAWHDDGSGDMHFWSVWHEGRDFDHYRDVGPRFCSEFGFQSYPSMNAVRKFAGEADQNIAAPVLESHQKNAGGNARIAETMFRYFRWPKHFDDFVYMSQVQQGLAIKTAVTHWRSLKPRCMGTLIWQLNDTWPVCSWASLDHGGDWKLMHHMAREFYAPVMVTAVPVDGNFVIRAVNDAPQACEVSVTVSAVDMAGNLRALHAGGATVETSAVDVLTIKGADLNPDEMLHFTWETDAGATGSDTFAPKPYKDYDLQAPNLTQIVSGNTLTLTAQTLALFVAIEADVPGRFDHNAFTLLPGQTKVVQFTPTDPADQPNFTLRDLHSATYA</sequence>
<dbReference type="InterPro" id="IPR006102">
    <property type="entry name" value="Ig-like_GH2"/>
</dbReference>
<dbReference type="InterPro" id="IPR008979">
    <property type="entry name" value="Galactose-bd-like_sf"/>
</dbReference>
<evidence type="ECO:0000259" key="7">
    <source>
        <dbReference type="Pfam" id="PF00703"/>
    </source>
</evidence>
<dbReference type="Gene3D" id="2.60.120.260">
    <property type="entry name" value="Galactose-binding domain-like"/>
    <property type="match status" value="1"/>
</dbReference>
<evidence type="ECO:0000259" key="8">
    <source>
        <dbReference type="Pfam" id="PF17753"/>
    </source>
</evidence>
<evidence type="ECO:0000256" key="4">
    <source>
        <dbReference type="ARBA" id="ARBA00022801"/>
    </source>
</evidence>
<evidence type="ECO:0000256" key="6">
    <source>
        <dbReference type="ARBA" id="ARBA00023295"/>
    </source>
</evidence>
<name>A0A1I6FP31_9RHOB</name>
<dbReference type="PANTHER" id="PTHR43730:SF1">
    <property type="entry name" value="BETA-MANNOSIDASE"/>
    <property type="match status" value="1"/>
</dbReference>
<dbReference type="SUPFAM" id="SSF49303">
    <property type="entry name" value="beta-Galactosidase/glucuronidase domain"/>
    <property type="match status" value="2"/>
</dbReference>
<organism evidence="10 11">
    <name type="scientific">Yoonia tamlensis</name>
    <dbReference type="NCBI Taxonomy" id="390270"/>
    <lineage>
        <taxon>Bacteria</taxon>
        <taxon>Pseudomonadati</taxon>
        <taxon>Pseudomonadota</taxon>
        <taxon>Alphaproteobacteria</taxon>
        <taxon>Rhodobacterales</taxon>
        <taxon>Paracoccaceae</taxon>
        <taxon>Yoonia</taxon>
    </lineage>
</organism>
<evidence type="ECO:0000256" key="5">
    <source>
        <dbReference type="ARBA" id="ARBA00023180"/>
    </source>
</evidence>
<dbReference type="FunFam" id="3.20.20.80:FF:000050">
    <property type="entry name" value="Beta-mannosidase B"/>
    <property type="match status" value="1"/>
</dbReference>
<reference evidence="11" key="1">
    <citation type="submission" date="2016-10" db="EMBL/GenBank/DDBJ databases">
        <authorList>
            <person name="Varghese N."/>
            <person name="Submissions S."/>
        </authorList>
    </citation>
    <scope>NUCLEOTIDE SEQUENCE [LARGE SCALE GENOMIC DNA]</scope>
    <source>
        <strain evidence="11">DSM 26879</strain>
    </source>
</reference>
<proteinExistence type="inferred from homology"/>
<dbReference type="InterPro" id="IPR050887">
    <property type="entry name" value="Beta-mannosidase_GH2"/>
</dbReference>
<keyword evidence="6" id="KW-0326">Glycosidase</keyword>
<keyword evidence="4" id="KW-0378">Hydrolase</keyword>
<dbReference type="InterPro" id="IPR041625">
    <property type="entry name" value="Beta-mannosidase_Ig"/>
</dbReference>
<dbReference type="InterPro" id="IPR013783">
    <property type="entry name" value="Ig-like_fold"/>
</dbReference>
<evidence type="ECO:0000256" key="2">
    <source>
        <dbReference type="ARBA" id="ARBA00007401"/>
    </source>
</evidence>
<dbReference type="RefSeq" id="WP_090195136.1">
    <property type="nucleotide sequence ID" value="NZ_FOYP01000001.1"/>
</dbReference>
<dbReference type="AlphaFoldDB" id="A0A1I6FP31"/>
<dbReference type="Proteomes" id="UP000199478">
    <property type="component" value="Unassembled WGS sequence"/>
</dbReference>
<dbReference type="InterPro" id="IPR017853">
    <property type="entry name" value="GH"/>
</dbReference>
<feature type="domain" description="Glycoside hydrolase family 2 immunoglobulin-like beta-sandwich" evidence="7">
    <location>
        <begin position="193"/>
        <end position="275"/>
    </location>
</feature>
<dbReference type="SUPFAM" id="SSF51445">
    <property type="entry name" value="(Trans)glycosidases"/>
    <property type="match status" value="1"/>
</dbReference>
<dbReference type="STRING" id="390270.SAMN04488005_0149"/>
<dbReference type="GO" id="GO:0005975">
    <property type="term" value="P:carbohydrate metabolic process"/>
    <property type="evidence" value="ECO:0007669"/>
    <property type="project" value="InterPro"/>
</dbReference>
<dbReference type="Gene3D" id="2.60.40.10">
    <property type="entry name" value="Immunoglobulins"/>
    <property type="match status" value="2"/>
</dbReference>
<evidence type="ECO:0000313" key="10">
    <source>
        <dbReference type="EMBL" id="SFR31703.1"/>
    </source>
</evidence>
<keyword evidence="5" id="KW-0325">Glycoprotein</keyword>
<evidence type="ECO:0000259" key="9">
    <source>
        <dbReference type="Pfam" id="PF22666"/>
    </source>
</evidence>
<protein>
    <recommendedName>
        <fullName evidence="3">beta-mannosidase</fullName>
        <ecNumber evidence="3">3.2.1.25</ecNumber>
    </recommendedName>
</protein>
<dbReference type="Pfam" id="PF17753">
    <property type="entry name" value="Ig_mannosidase"/>
    <property type="match status" value="1"/>
</dbReference>
<keyword evidence="11" id="KW-1185">Reference proteome</keyword>
<dbReference type="GO" id="GO:0004567">
    <property type="term" value="F:beta-mannosidase activity"/>
    <property type="evidence" value="ECO:0007669"/>
    <property type="project" value="UniProtKB-EC"/>
</dbReference>
<dbReference type="Pfam" id="PF00703">
    <property type="entry name" value="Glyco_hydro_2"/>
    <property type="match status" value="1"/>
</dbReference>
<dbReference type="Pfam" id="PF22666">
    <property type="entry name" value="Glyco_hydro_2_N2"/>
    <property type="match status" value="1"/>
</dbReference>
<evidence type="ECO:0000256" key="1">
    <source>
        <dbReference type="ARBA" id="ARBA00000829"/>
    </source>
</evidence>
<dbReference type="OrthoDB" id="9758603at2"/>
<dbReference type="EC" id="3.2.1.25" evidence="3"/>
<dbReference type="InterPro" id="IPR054593">
    <property type="entry name" value="Beta-mannosidase-like_N2"/>
</dbReference>
<comment type="similarity">
    <text evidence="2">Belongs to the glycosyl hydrolase 2 family.</text>
</comment>
<dbReference type="EMBL" id="FOYP01000001">
    <property type="protein sequence ID" value="SFR31703.1"/>
    <property type="molecule type" value="Genomic_DNA"/>
</dbReference>
<dbReference type="GO" id="GO:0006516">
    <property type="term" value="P:glycoprotein catabolic process"/>
    <property type="evidence" value="ECO:0007669"/>
    <property type="project" value="TreeGrafter"/>
</dbReference>
<evidence type="ECO:0000313" key="11">
    <source>
        <dbReference type="Proteomes" id="UP000199478"/>
    </source>
</evidence>
<accession>A0A1I6FP31</accession>
<feature type="domain" description="Beta-mannosidase Ig-fold" evidence="8">
    <location>
        <begin position="716"/>
        <end position="786"/>
    </location>
</feature>
<dbReference type="InterPro" id="IPR036156">
    <property type="entry name" value="Beta-gal/glucu_dom_sf"/>
</dbReference>
<dbReference type="Gene3D" id="3.20.20.80">
    <property type="entry name" value="Glycosidases"/>
    <property type="match status" value="1"/>
</dbReference>
<dbReference type="PANTHER" id="PTHR43730">
    <property type="entry name" value="BETA-MANNOSIDASE"/>
    <property type="match status" value="1"/>
</dbReference>
<feature type="domain" description="Beta-mannosidase-like galactose-binding" evidence="9">
    <location>
        <begin position="10"/>
        <end position="174"/>
    </location>
</feature>
<evidence type="ECO:0000256" key="3">
    <source>
        <dbReference type="ARBA" id="ARBA00012754"/>
    </source>
</evidence>
<comment type="catalytic activity">
    <reaction evidence="1">
        <text>Hydrolysis of terminal, non-reducing beta-D-mannose residues in beta-D-mannosides.</text>
        <dbReference type="EC" id="3.2.1.25"/>
    </reaction>
</comment>